<dbReference type="CDD" id="cd06223">
    <property type="entry name" value="PRTases_typeI"/>
    <property type="match status" value="1"/>
</dbReference>
<dbReference type="SUPFAM" id="SSF53271">
    <property type="entry name" value="PRTase-like"/>
    <property type="match status" value="1"/>
</dbReference>
<dbReference type="AlphaFoldDB" id="A0A428K5T6"/>
<evidence type="ECO:0000259" key="2">
    <source>
        <dbReference type="Pfam" id="PF00156"/>
    </source>
</evidence>
<comment type="caution">
    <text evidence="3">The sequence shown here is derived from an EMBL/GenBank/DDBJ whole genome shotgun (WGS) entry which is preliminary data.</text>
</comment>
<dbReference type="Proteomes" id="UP000270620">
    <property type="component" value="Unassembled WGS sequence"/>
</dbReference>
<proteinExistence type="inferred from homology"/>
<dbReference type="PANTHER" id="PTHR47505:SF1">
    <property type="entry name" value="DNA UTILIZATION PROTEIN YHGH"/>
    <property type="match status" value="1"/>
</dbReference>
<keyword evidence="4" id="KW-1185">Reference proteome</keyword>
<name>A0A428K5T6_9FLAO</name>
<dbReference type="EMBL" id="RWBG01000001">
    <property type="protein sequence ID" value="RSK41765.1"/>
    <property type="molecule type" value="Genomic_DNA"/>
</dbReference>
<evidence type="ECO:0000313" key="4">
    <source>
        <dbReference type="Proteomes" id="UP000270620"/>
    </source>
</evidence>
<dbReference type="Gene3D" id="3.40.50.2020">
    <property type="match status" value="1"/>
</dbReference>
<dbReference type="OrthoDB" id="9779910at2"/>
<sequence>MFESIIRLFFPDVCLACTQMLTDNEIYICTSCRHNLPVTNQEFGKNNSTYKALYGRVKIESAISLLRFEKKGITQKLLHNLKYRGYEQVGVFLGKWLGETIKETSLKKDIDIVIPVPIHKKKLRKRKYNQVDKCSHEIACALEAKYYQDVLIKVRNVTSQVGKKRFKRWLSNQEVFQLKNASKIENKHILLVDDIITTGATMEACISILHQAKNVKISIATMAIA</sequence>
<dbReference type="RefSeq" id="WP_125467127.1">
    <property type="nucleotide sequence ID" value="NZ_RWBG01000001.1"/>
</dbReference>
<comment type="similarity">
    <text evidence="1">Belongs to the ComF/GntX family.</text>
</comment>
<dbReference type="PANTHER" id="PTHR47505">
    <property type="entry name" value="DNA UTILIZATION PROTEIN YHGH"/>
    <property type="match status" value="1"/>
</dbReference>
<accession>A0A428K5T6</accession>
<reference evidence="3 4" key="1">
    <citation type="submission" date="2018-12" db="EMBL/GenBank/DDBJ databases">
        <title>Mangrovimonas spongiae sp. nov., a novel member of the genus Mangrovimonas isolated from marine sponge.</title>
        <authorList>
            <person name="Zhuang L."/>
            <person name="Luo L."/>
        </authorList>
    </citation>
    <scope>NUCLEOTIDE SEQUENCE [LARGE SCALE GENOMIC DNA]</scope>
    <source>
        <strain evidence="3 4">HN-E26</strain>
    </source>
</reference>
<evidence type="ECO:0000256" key="1">
    <source>
        <dbReference type="ARBA" id="ARBA00008007"/>
    </source>
</evidence>
<evidence type="ECO:0000313" key="3">
    <source>
        <dbReference type="EMBL" id="RSK41765.1"/>
    </source>
</evidence>
<gene>
    <name evidence="3" type="ORF">EJA19_02480</name>
</gene>
<protein>
    <submittedName>
        <fullName evidence="3">ComF family protein</fullName>
    </submittedName>
</protein>
<dbReference type="Pfam" id="PF00156">
    <property type="entry name" value="Pribosyltran"/>
    <property type="match status" value="1"/>
</dbReference>
<organism evidence="3 4">
    <name type="scientific">Mangrovimonas spongiae</name>
    <dbReference type="NCBI Taxonomy" id="2494697"/>
    <lineage>
        <taxon>Bacteria</taxon>
        <taxon>Pseudomonadati</taxon>
        <taxon>Bacteroidota</taxon>
        <taxon>Flavobacteriia</taxon>
        <taxon>Flavobacteriales</taxon>
        <taxon>Flavobacteriaceae</taxon>
        <taxon>Mangrovimonas</taxon>
    </lineage>
</organism>
<feature type="domain" description="Phosphoribosyltransferase" evidence="2">
    <location>
        <begin position="162"/>
        <end position="222"/>
    </location>
</feature>
<dbReference type="InterPro" id="IPR000836">
    <property type="entry name" value="PRTase_dom"/>
</dbReference>
<dbReference type="InterPro" id="IPR029057">
    <property type="entry name" value="PRTase-like"/>
</dbReference>
<dbReference type="InterPro" id="IPR051910">
    <property type="entry name" value="ComF/GntX_DNA_util-trans"/>
</dbReference>